<keyword evidence="6" id="KW-1185">Reference proteome</keyword>
<dbReference type="InterPro" id="IPR016171">
    <property type="entry name" value="Vanillyl_alc_oxidase_C-sub2"/>
</dbReference>
<dbReference type="PROSITE" id="PS51387">
    <property type="entry name" value="FAD_PCMH"/>
    <property type="match status" value="1"/>
</dbReference>
<feature type="domain" description="FAD-binding PCMH-type" evidence="4">
    <location>
        <begin position="36"/>
        <end position="217"/>
    </location>
</feature>
<evidence type="ECO:0000256" key="3">
    <source>
        <dbReference type="ARBA" id="ARBA00022827"/>
    </source>
</evidence>
<keyword evidence="2" id="KW-0285">Flavoprotein</keyword>
<dbReference type="Gene3D" id="1.10.45.10">
    <property type="entry name" value="Vanillyl-alcohol Oxidase, Chain A, domain 4"/>
    <property type="match status" value="1"/>
</dbReference>
<dbReference type="InterPro" id="IPR036318">
    <property type="entry name" value="FAD-bd_PCMH-like_sf"/>
</dbReference>
<dbReference type="InterPro" id="IPR004113">
    <property type="entry name" value="FAD-bd_oxidored_4_C"/>
</dbReference>
<organism evidence="5 6">
    <name type="scientific">Methylobacterium cerastii</name>
    <dbReference type="NCBI Taxonomy" id="932741"/>
    <lineage>
        <taxon>Bacteria</taxon>
        <taxon>Pseudomonadati</taxon>
        <taxon>Pseudomonadota</taxon>
        <taxon>Alphaproteobacteria</taxon>
        <taxon>Hyphomicrobiales</taxon>
        <taxon>Methylobacteriaceae</taxon>
        <taxon>Methylobacterium</taxon>
    </lineage>
</organism>
<dbReference type="PANTHER" id="PTHR43716:SF2">
    <property type="entry name" value="BLL6224 PROTEIN"/>
    <property type="match status" value="1"/>
</dbReference>
<dbReference type="Proteomes" id="UP001055117">
    <property type="component" value="Unassembled WGS sequence"/>
</dbReference>
<dbReference type="InterPro" id="IPR006094">
    <property type="entry name" value="Oxid_FAD_bind_N"/>
</dbReference>
<dbReference type="InterPro" id="IPR051264">
    <property type="entry name" value="FAD-oxidored/transferase_4"/>
</dbReference>
<name>A0ABQ4QDL9_9HYPH</name>
<dbReference type="PANTHER" id="PTHR43716">
    <property type="entry name" value="D-2-HYDROXYGLUTARATE DEHYDROGENASE, MITOCHONDRIAL"/>
    <property type="match status" value="1"/>
</dbReference>
<dbReference type="Gene3D" id="3.30.70.2740">
    <property type="match status" value="1"/>
</dbReference>
<evidence type="ECO:0000313" key="5">
    <source>
        <dbReference type="EMBL" id="GJD42814.1"/>
    </source>
</evidence>
<comment type="caution">
    <text evidence="5">The sequence shown here is derived from an EMBL/GenBank/DDBJ whole genome shotgun (WGS) entry which is preliminary data.</text>
</comment>
<dbReference type="InterPro" id="IPR016164">
    <property type="entry name" value="FAD-linked_Oxase-like_C"/>
</dbReference>
<evidence type="ECO:0000256" key="2">
    <source>
        <dbReference type="ARBA" id="ARBA00022630"/>
    </source>
</evidence>
<dbReference type="SUPFAM" id="SSF56176">
    <property type="entry name" value="FAD-binding/transporter-associated domain-like"/>
    <property type="match status" value="1"/>
</dbReference>
<dbReference type="Gene3D" id="3.30.43.10">
    <property type="entry name" value="Uridine Diphospho-n-acetylenolpyruvylglucosamine Reductase, domain 2"/>
    <property type="match status" value="1"/>
</dbReference>
<comment type="similarity">
    <text evidence="1">Belongs to the FAD-binding oxidoreductase/transferase type 4 family.</text>
</comment>
<dbReference type="Gene3D" id="3.30.465.10">
    <property type="match status" value="1"/>
</dbReference>
<evidence type="ECO:0000313" key="6">
    <source>
        <dbReference type="Proteomes" id="UP001055117"/>
    </source>
</evidence>
<reference evidence="5 6" key="1">
    <citation type="journal article" date="2021" name="Front. Microbiol.">
        <title>Comprehensive Comparative Genomics and Phenotyping of Methylobacterium Species.</title>
        <authorList>
            <person name="Alessa O."/>
            <person name="Ogura Y."/>
            <person name="Fujitani Y."/>
            <person name="Takami H."/>
            <person name="Hayashi T."/>
            <person name="Sahin N."/>
            <person name="Tani A."/>
        </authorList>
    </citation>
    <scope>NUCLEOTIDE SEQUENCE [LARGE SCALE GENOMIC DNA]</scope>
    <source>
        <strain evidence="5 6">DSM 23679</strain>
    </source>
</reference>
<evidence type="ECO:0000256" key="1">
    <source>
        <dbReference type="ARBA" id="ARBA00008000"/>
    </source>
</evidence>
<dbReference type="Gene3D" id="3.30.70.2190">
    <property type="match status" value="1"/>
</dbReference>
<evidence type="ECO:0000259" key="4">
    <source>
        <dbReference type="PROSITE" id="PS51387"/>
    </source>
</evidence>
<sequence length="472" mass="50119">MTPSDPVAAFRTALGEGGVLTGSDTARYTRDQRDLMQGEADAVLRPRSVAEVQALVCLAKAEGFGLVPQGGNTGYVGGATPQAGRRQLVVSLERMARIRSVDPLDFTLTCDAGAILADAQAAAAAHDLLLPLSLGAEGSCRLGGNLGTNAGGLQVLRYGMTRDLVLGLEAVLPDGSLFSDMKRLRKNNIGYDLKQLFVGAEGTLGIVTGVVLKLWPAQNHRATAWLQLAADAPIPEIAAFLRRETSDLVTTFELISASSLALVAEMRGAPTGFATGEGGAVLLELSSSSRHIRLDDVLMAALESLMERGWITDAALASSEAQRRAMWAVRETIPEGEKHAGGSVKLDIAVPLSQLGVFLVRAGAVLAERMPGVRLSFYGHVGDGNVHYNLMVPAGEDRLAFTRRVEDGIAHEIYAVAIDLGGSFSAEYGIGRFKRDLLHRYADPTRLTLIETIKHGLDPDGLMNAGAMTERP</sequence>
<accession>A0ABQ4QDL9</accession>
<dbReference type="EMBL" id="BPQG01000006">
    <property type="protein sequence ID" value="GJD42814.1"/>
    <property type="molecule type" value="Genomic_DNA"/>
</dbReference>
<dbReference type="InterPro" id="IPR016166">
    <property type="entry name" value="FAD-bd_PCMH"/>
</dbReference>
<protein>
    <submittedName>
        <fullName evidence="5">FAD-linked oxidoreductase</fullName>
    </submittedName>
</protein>
<dbReference type="RefSeq" id="WP_187273540.1">
    <property type="nucleotide sequence ID" value="NZ_BPQG01000006.1"/>
</dbReference>
<dbReference type="InterPro" id="IPR016169">
    <property type="entry name" value="FAD-bd_PCMH_sub2"/>
</dbReference>
<dbReference type="SUPFAM" id="SSF55103">
    <property type="entry name" value="FAD-linked oxidases, C-terminal domain"/>
    <property type="match status" value="1"/>
</dbReference>
<dbReference type="InterPro" id="IPR016167">
    <property type="entry name" value="FAD-bd_PCMH_sub1"/>
</dbReference>
<gene>
    <name evidence="5" type="ORF">AFCDBAGC_0655</name>
</gene>
<dbReference type="Pfam" id="PF02913">
    <property type="entry name" value="FAD-oxidase_C"/>
    <property type="match status" value="1"/>
</dbReference>
<dbReference type="Pfam" id="PF01565">
    <property type="entry name" value="FAD_binding_4"/>
    <property type="match status" value="1"/>
</dbReference>
<proteinExistence type="inferred from homology"/>
<keyword evidence="3" id="KW-0274">FAD</keyword>